<dbReference type="EMBL" id="CP006905">
    <property type="protein sequence ID" value="AIY84700.1"/>
    <property type="molecule type" value="Genomic_DNA"/>
</dbReference>
<dbReference type="KEGG" id="cbv:U729_1424"/>
<protein>
    <submittedName>
        <fullName evidence="1">Cyclase family protein</fullName>
    </submittedName>
</protein>
<dbReference type="AlphaFoldDB" id="A0A0A7G0I1"/>
<dbReference type="Proteomes" id="UP000030635">
    <property type="component" value="Chromosome"/>
</dbReference>
<dbReference type="GO" id="GO:0019441">
    <property type="term" value="P:L-tryptophan catabolic process to kynurenine"/>
    <property type="evidence" value="ECO:0007669"/>
    <property type="project" value="InterPro"/>
</dbReference>
<proteinExistence type="predicted"/>
<dbReference type="eggNOG" id="COG1878">
    <property type="taxonomic scope" value="Bacteria"/>
</dbReference>
<dbReference type="Gene3D" id="3.50.30.50">
    <property type="entry name" value="Putative cyclase"/>
    <property type="match status" value="1"/>
</dbReference>
<reference evidence="1 2" key="1">
    <citation type="journal article" date="2015" name="Infect. Genet. Evol.">
        <title>Genomic sequences of six botulinum neurotoxin-producing strains representing three clostridial species illustrate the mobility and diversity of botulinum neurotoxin genes.</title>
        <authorList>
            <person name="Smith T.J."/>
            <person name="Hill K.K."/>
            <person name="Xie G."/>
            <person name="Foley B.T."/>
            <person name="Williamson C.H."/>
            <person name="Foster J.T."/>
            <person name="Johnson S.L."/>
            <person name="Chertkov O."/>
            <person name="Teshima H."/>
            <person name="Gibbons H.S."/>
            <person name="Johnsky L.A."/>
            <person name="Karavis M.A."/>
            <person name="Smith L.A."/>
        </authorList>
    </citation>
    <scope>NUCLEOTIDE SEQUENCE [LARGE SCALE GENOMIC DNA]</scope>
    <source>
        <strain evidence="1">Sullivan</strain>
    </source>
</reference>
<dbReference type="Pfam" id="PF04199">
    <property type="entry name" value="Cyclase"/>
    <property type="match status" value="1"/>
</dbReference>
<accession>A0A0A7G0I1</accession>
<dbReference type="SUPFAM" id="SSF102198">
    <property type="entry name" value="Putative cyclase"/>
    <property type="match status" value="1"/>
</dbReference>
<dbReference type="HOGENOM" id="CLU_030671_3_0_9"/>
<sequence length="210" mass="24031">MEVYDLTQTYEIGMTSYSEEESFKKENLYNVKADGYNVSSLYLSTHTGTHIDVPRHIFEDGYNLDDFDIKEFIGNAYIIDCRNLGVIDLEVLEKHKDNILICDYLILKTGWENYFNSDKYFLGYPTLTYEASNFLGNIKSLTGIGTDCISIDSEKSEELYNHKNLLSKNKIIIENLCNLDVLDNSFEIIIAPLKIAEGDGAPTRVYAIKR</sequence>
<dbReference type="PANTHER" id="PTHR31118:SF12">
    <property type="entry name" value="CYCLASE-LIKE PROTEIN 2"/>
    <property type="match status" value="1"/>
</dbReference>
<dbReference type="PANTHER" id="PTHR31118">
    <property type="entry name" value="CYCLASE-LIKE PROTEIN 2"/>
    <property type="match status" value="1"/>
</dbReference>
<dbReference type="GO" id="GO:0004061">
    <property type="term" value="F:arylformamidase activity"/>
    <property type="evidence" value="ECO:0007669"/>
    <property type="project" value="InterPro"/>
</dbReference>
<name>A0A0A7G0I1_9CLOT</name>
<organism evidence="1 2">
    <name type="scientific">Clostridium baratii str. Sullivan</name>
    <dbReference type="NCBI Taxonomy" id="1415775"/>
    <lineage>
        <taxon>Bacteria</taxon>
        <taxon>Bacillati</taxon>
        <taxon>Bacillota</taxon>
        <taxon>Clostridia</taxon>
        <taxon>Eubacteriales</taxon>
        <taxon>Clostridiaceae</taxon>
        <taxon>Clostridium</taxon>
    </lineage>
</organism>
<evidence type="ECO:0000313" key="1">
    <source>
        <dbReference type="EMBL" id="AIY84700.1"/>
    </source>
</evidence>
<keyword evidence="2" id="KW-1185">Reference proteome</keyword>
<evidence type="ECO:0000313" key="2">
    <source>
        <dbReference type="Proteomes" id="UP000030635"/>
    </source>
</evidence>
<dbReference type="STRING" id="1561.NPD11_1570"/>
<dbReference type="RefSeq" id="WP_039313012.1">
    <property type="nucleotide sequence ID" value="NZ_CP006905.1"/>
</dbReference>
<dbReference type="InterPro" id="IPR037175">
    <property type="entry name" value="KFase_sf"/>
</dbReference>
<gene>
    <name evidence="1" type="ORF">U729_1424</name>
</gene>
<dbReference type="OrthoDB" id="9796085at2"/>
<dbReference type="InterPro" id="IPR007325">
    <property type="entry name" value="KFase/CYL"/>
</dbReference>